<keyword evidence="11" id="KW-0256">Endoplasmic reticulum</keyword>
<dbReference type="Pfam" id="PF00512">
    <property type="entry name" value="HisKA"/>
    <property type="match status" value="1"/>
</dbReference>
<dbReference type="FunFam" id="1.10.287.130:FF:000004">
    <property type="entry name" value="Ethylene receptor 1"/>
    <property type="match status" value="1"/>
</dbReference>
<dbReference type="GO" id="GO:0046872">
    <property type="term" value="F:metal ion binding"/>
    <property type="evidence" value="ECO:0007669"/>
    <property type="project" value="UniProtKB-KW"/>
</dbReference>
<evidence type="ECO:0000256" key="6">
    <source>
        <dbReference type="ARBA" id="ARBA00022679"/>
    </source>
</evidence>
<dbReference type="AlphaFoldDB" id="A0A835US04"/>
<dbReference type="PROSITE" id="PS50109">
    <property type="entry name" value="HIS_KIN"/>
    <property type="match status" value="1"/>
</dbReference>
<dbReference type="InterPro" id="IPR036097">
    <property type="entry name" value="HisK_dim/P_sf"/>
</dbReference>
<evidence type="ECO:0000256" key="9">
    <source>
        <dbReference type="ARBA" id="ARBA00022745"/>
    </source>
</evidence>
<dbReference type="PANTHER" id="PTHR24423">
    <property type="entry name" value="TWO-COMPONENT SENSOR HISTIDINE KINASE"/>
    <property type="match status" value="1"/>
</dbReference>
<keyword evidence="7" id="KW-0812">Transmembrane</keyword>
<dbReference type="SUPFAM" id="SSF47384">
    <property type="entry name" value="Homodimeric domain of signal transducing histidine kinase"/>
    <property type="match status" value="1"/>
</dbReference>
<keyword evidence="9" id="KW-0936">Ethylene signaling pathway</keyword>
<evidence type="ECO:0000259" key="18">
    <source>
        <dbReference type="PROSITE" id="PS50109"/>
    </source>
</evidence>
<dbReference type="InterPro" id="IPR003594">
    <property type="entry name" value="HATPase_dom"/>
</dbReference>
<name>A0A835US04_VANPL</name>
<evidence type="ECO:0000256" key="3">
    <source>
        <dbReference type="ARBA" id="ARBA00004477"/>
    </source>
</evidence>
<evidence type="ECO:0000256" key="15">
    <source>
        <dbReference type="ARBA" id="ARBA00023012"/>
    </source>
</evidence>
<dbReference type="PANTHER" id="PTHR24423:SF625">
    <property type="entry name" value="ETHYLENE RESPONSE SENSOR 1"/>
    <property type="match status" value="1"/>
</dbReference>
<accession>A0A835US04</accession>
<dbReference type="EMBL" id="JADCNM010000008">
    <property type="protein sequence ID" value="KAG0471803.1"/>
    <property type="molecule type" value="Genomic_DNA"/>
</dbReference>
<dbReference type="InterPro" id="IPR005467">
    <property type="entry name" value="His_kinase_dom"/>
</dbReference>
<dbReference type="GO" id="GO:0005789">
    <property type="term" value="C:endoplasmic reticulum membrane"/>
    <property type="evidence" value="ECO:0007669"/>
    <property type="project" value="UniProtKB-SubCell"/>
</dbReference>
<comment type="caution">
    <text evidence="19">The sequence shown here is derived from an EMBL/GenBank/DDBJ whole genome shotgun (WGS) entry which is preliminary data.</text>
</comment>
<dbReference type="InterPro" id="IPR003018">
    <property type="entry name" value="GAF"/>
</dbReference>
<evidence type="ECO:0000256" key="17">
    <source>
        <dbReference type="SAM" id="MobiDB-lite"/>
    </source>
</evidence>
<keyword evidence="10" id="KW-0418">Kinase</keyword>
<evidence type="ECO:0000256" key="13">
    <source>
        <dbReference type="ARBA" id="ARBA00022989"/>
    </source>
</evidence>
<dbReference type="Proteomes" id="UP000639772">
    <property type="component" value="Unassembled WGS sequence"/>
</dbReference>
<evidence type="ECO:0000256" key="7">
    <source>
        <dbReference type="ARBA" id="ARBA00022692"/>
    </source>
</evidence>
<evidence type="ECO:0000256" key="5">
    <source>
        <dbReference type="ARBA" id="ARBA00012438"/>
    </source>
</evidence>
<feature type="domain" description="Histidine kinase" evidence="18">
    <location>
        <begin position="168"/>
        <end position="375"/>
    </location>
</feature>
<feature type="region of interest" description="Disordered" evidence="17">
    <location>
        <begin position="461"/>
        <end position="483"/>
    </location>
</feature>
<dbReference type="Gene3D" id="3.30.565.10">
    <property type="entry name" value="Histidine kinase-like ATPase, C-terminal domain"/>
    <property type="match status" value="1"/>
</dbReference>
<evidence type="ECO:0000256" key="16">
    <source>
        <dbReference type="ARBA" id="ARBA00023136"/>
    </source>
</evidence>
<comment type="similarity">
    <text evidence="4">Belongs to the ethylene receptor family.</text>
</comment>
<evidence type="ECO:0000313" key="19">
    <source>
        <dbReference type="EMBL" id="KAG0471803.1"/>
    </source>
</evidence>
<evidence type="ECO:0000256" key="14">
    <source>
        <dbReference type="ARBA" id="ARBA00023008"/>
    </source>
</evidence>
<dbReference type="FunFam" id="3.30.565.10:FF:000030">
    <property type="entry name" value="Ethylene receptor 1"/>
    <property type="match status" value="1"/>
</dbReference>
<dbReference type="SUPFAM" id="SSF55781">
    <property type="entry name" value="GAF domain-like"/>
    <property type="match status" value="1"/>
</dbReference>
<evidence type="ECO:0000256" key="1">
    <source>
        <dbReference type="ARBA" id="ARBA00000085"/>
    </source>
</evidence>
<dbReference type="GO" id="GO:0038199">
    <property type="term" value="F:ethylene receptor activity"/>
    <property type="evidence" value="ECO:0007669"/>
    <property type="project" value="TreeGrafter"/>
</dbReference>
<evidence type="ECO:0000256" key="2">
    <source>
        <dbReference type="ARBA" id="ARBA00001935"/>
    </source>
</evidence>
<dbReference type="GO" id="GO:0051740">
    <property type="term" value="F:ethylene binding"/>
    <property type="evidence" value="ECO:0007669"/>
    <property type="project" value="TreeGrafter"/>
</dbReference>
<gene>
    <name evidence="19" type="ORF">HPP92_016349</name>
</gene>
<comment type="subcellular location">
    <subcellularLocation>
        <location evidence="3">Endoplasmic reticulum membrane</location>
        <topology evidence="3">Multi-pass membrane protein</topology>
    </subcellularLocation>
</comment>
<keyword evidence="16" id="KW-0472">Membrane</keyword>
<dbReference type="Pfam" id="PF01590">
    <property type="entry name" value="GAF"/>
    <property type="match status" value="1"/>
</dbReference>
<dbReference type="GO" id="GO:0000155">
    <property type="term" value="F:phosphorelay sensor kinase activity"/>
    <property type="evidence" value="ECO:0007669"/>
    <property type="project" value="InterPro"/>
</dbReference>
<dbReference type="GO" id="GO:0010105">
    <property type="term" value="P:negative regulation of ethylene-activated signaling pathway"/>
    <property type="evidence" value="ECO:0007669"/>
    <property type="project" value="UniProtKB-ARBA"/>
</dbReference>
<keyword evidence="8" id="KW-0547">Nucleotide-binding</keyword>
<proteinExistence type="inferred from homology"/>
<dbReference type="InterPro" id="IPR003661">
    <property type="entry name" value="HisK_dim/P_dom"/>
</dbReference>
<dbReference type="SMART" id="SM00387">
    <property type="entry name" value="HATPase_c"/>
    <property type="match status" value="1"/>
</dbReference>
<sequence length="483" mass="53679">MPSRSGLNLQLSHTLHNQIPIGSVVSINLPIVNQVFNTSQAVKIPHTCPLARIWAYTGRYVPPEIVAVRVPLLHLSNFQINDWPEFSAKSYAVMVLMLPSDSARKWHLHELELVEVVADQVAVALSHAAILEESMRARDLLMEQNVALDLARREAEMAIRARNDFLAVMNHEMRTPMHAIIALSSLLLETELTPEQRLMVETVLKSSNLLATLINDVLDLSRLEDGSFELEVATFNLHAVFREVVNLIKPIAAVKKLSLSVSLAPDLPFCVIGDEKRLLQTMLNVTGNAVKFTKEGSISITATVAKPDSLRDPRASEFHPVESEGHFYLQVQVKDMGCGISPQDLPFLFTKFAQNKAGSDKRNNGTGLGLTICMRSFWQGLLVSWGRRLESEEGLAKDAATFVVKLGSVKTHWPSATVSYAIVWSFSSISRCLFCVDAVPEEKEMVPSKLRYQEKTSELASIASNKGTKHDPPSNWIEDQSSY</sequence>
<dbReference type="SMART" id="SM00388">
    <property type="entry name" value="HisKA"/>
    <property type="match status" value="1"/>
</dbReference>
<protein>
    <recommendedName>
        <fullName evidence="5">histidine kinase</fullName>
        <ecNumber evidence="5">2.7.13.3</ecNumber>
    </recommendedName>
</protein>
<keyword evidence="14" id="KW-0186">Copper</keyword>
<keyword evidence="12" id="KW-0067">ATP-binding</keyword>
<dbReference type="Gene3D" id="1.10.287.130">
    <property type="match status" value="1"/>
</dbReference>
<evidence type="ECO:0000256" key="8">
    <source>
        <dbReference type="ARBA" id="ARBA00022741"/>
    </source>
</evidence>
<dbReference type="Pfam" id="PF02518">
    <property type="entry name" value="HATPase_c"/>
    <property type="match status" value="1"/>
</dbReference>
<reference evidence="19 20" key="1">
    <citation type="journal article" date="2020" name="Nat. Food">
        <title>A phased Vanilla planifolia genome enables genetic improvement of flavour and production.</title>
        <authorList>
            <person name="Hasing T."/>
            <person name="Tang H."/>
            <person name="Brym M."/>
            <person name="Khazi F."/>
            <person name="Huang T."/>
            <person name="Chambers A.H."/>
        </authorList>
    </citation>
    <scope>NUCLEOTIDE SEQUENCE [LARGE SCALE GENOMIC DNA]</scope>
    <source>
        <tissue evidence="19">Leaf</tissue>
    </source>
</reference>
<dbReference type="SUPFAM" id="SSF55874">
    <property type="entry name" value="ATPase domain of HSP90 chaperone/DNA topoisomerase II/histidine kinase"/>
    <property type="match status" value="1"/>
</dbReference>
<evidence type="ECO:0000256" key="11">
    <source>
        <dbReference type="ARBA" id="ARBA00022824"/>
    </source>
</evidence>
<evidence type="ECO:0000256" key="10">
    <source>
        <dbReference type="ARBA" id="ARBA00022777"/>
    </source>
</evidence>
<dbReference type="CDD" id="cd00082">
    <property type="entry name" value="HisKA"/>
    <property type="match status" value="1"/>
</dbReference>
<dbReference type="InterPro" id="IPR036890">
    <property type="entry name" value="HATPase_C_sf"/>
</dbReference>
<keyword evidence="15" id="KW-0902">Two-component regulatory system</keyword>
<dbReference type="GO" id="GO:0005524">
    <property type="term" value="F:ATP binding"/>
    <property type="evidence" value="ECO:0007669"/>
    <property type="project" value="UniProtKB-KW"/>
</dbReference>
<comment type="cofactor">
    <cofactor evidence="2">
        <name>Cu cation</name>
        <dbReference type="ChEBI" id="CHEBI:23378"/>
    </cofactor>
</comment>
<evidence type="ECO:0000256" key="12">
    <source>
        <dbReference type="ARBA" id="ARBA00022840"/>
    </source>
</evidence>
<comment type="catalytic activity">
    <reaction evidence="1">
        <text>ATP + protein L-histidine = ADP + protein N-phospho-L-histidine.</text>
        <dbReference type="EC" id="2.7.13.3"/>
    </reaction>
</comment>
<evidence type="ECO:0000256" key="4">
    <source>
        <dbReference type="ARBA" id="ARBA00009842"/>
    </source>
</evidence>
<keyword evidence="13" id="KW-1133">Transmembrane helix</keyword>
<keyword evidence="6" id="KW-0808">Transferase</keyword>
<evidence type="ECO:0000313" key="20">
    <source>
        <dbReference type="Proteomes" id="UP000639772"/>
    </source>
</evidence>
<dbReference type="OrthoDB" id="60033at2759"/>
<organism evidence="19 20">
    <name type="scientific">Vanilla planifolia</name>
    <name type="common">Vanilla</name>
    <dbReference type="NCBI Taxonomy" id="51239"/>
    <lineage>
        <taxon>Eukaryota</taxon>
        <taxon>Viridiplantae</taxon>
        <taxon>Streptophyta</taxon>
        <taxon>Embryophyta</taxon>
        <taxon>Tracheophyta</taxon>
        <taxon>Spermatophyta</taxon>
        <taxon>Magnoliopsida</taxon>
        <taxon>Liliopsida</taxon>
        <taxon>Asparagales</taxon>
        <taxon>Orchidaceae</taxon>
        <taxon>Vanilloideae</taxon>
        <taxon>Vanilleae</taxon>
        <taxon>Vanilla</taxon>
    </lineage>
</organism>
<dbReference type="EC" id="2.7.13.3" evidence="5"/>